<dbReference type="GO" id="GO:0005694">
    <property type="term" value="C:chromosome"/>
    <property type="evidence" value="ECO:0007669"/>
    <property type="project" value="UniProtKB-ARBA"/>
</dbReference>
<dbReference type="GO" id="GO:0005524">
    <property type="term" value="F:ATP binding"/>
    <property type="evidence" value="ECO:0007669"/>
    <property type="project" value="UniProtKB-KW"/>
</dbReference>
<feature type="domain" description="DNA2/NAM7 helicase helicase" evidence="6">
    <location>
        <begin position="7"/>
        <end position="121"/>
    </location>
</feature>
<dbReference type="InterPro" id="IPR047187">
    <property type="entry name" value="SF1_C_Upf1"/>
</dbReference>
<keyword evidence="4" id="KW-0067">ATP-binding</keyword>
<evidence type="ECO:0000259" key="6">
    <source>
        <dbReference type="Pfam" id="PF13086"/>
    </source>
</evidence>
<reference evidence="8" key="1">
    <citation type="submission" date="2018-11" db="EMBL/GenBank/DDBJ databases">
        <authorList>
            <person name="Alioto T."/>
            <person name="Alioto T."/>
        </authorList>
    </citation>
    <scope>NUCLEOTIDE SEQUENCE</scope>
</reference>
<keyword evidence="3" id="KW-0347">Helicase</keyword>
<dbReference type="GO" id="GO:0016787">
    <property type="term" value="F:hydrolase activity"/>
    <property type="evidence" value="ECO:0007669"/>
    <property type="project" value="UniProtKB-KW"/>
</dbReference>
<evidence type="ECO:0000256" key="5">
    <source>
        <dbReference type="SAM" id="MobiDB-lite"/>
    </source>
</evidence>
<evidence type="ECO:0000313" key="8">
    <source>
        <dbReference type="EMBL" id="VDI59668.1"/>
    </source>
</evidence>
<keyword evidence="2 8" id="KW-0378">Hydrolase</keyword>
<evidence type="ECO:0000259" key="7">
    <source>
        <dbReference type="Pfam" id="PF13087"/>
    </source>
</evidence>
<protein>
    <submittedName>
        <fullName evidence="8">Regulator of nonsense transcripts 1</fullName>
        <ecNumber evidence="8">3.6.4.-</ecNumber>
    </submittedName>
</protein>
<gene>
    <name evidence="8" type="ORF">MGAL_10B053596</name>
</gene>
<proteinExistence type="predicted"/>
<evidence type="ECO:0000256" key="1">
    <source>
        <dbReference type="ARBA" id="ARBA00022741"/>
    </source>
</evidence>
<dbReference type="InterPro" id="IPR041679">
    <property type="entry name" value="DNA2/NAM7-like_C"/>
</dbReference>
<dbReference type="PANTHER" id="PTHR10887">
    <property type="entry name" value="DNA2/NAM7 HELICASE FAMILY"/>
    <property type="match status" value="1"/>
</dbReference>
<evidence type="ECO:0000256" key="3">
    <source>
        <dbReference type="ARBA" id="ARBA00022806"/>
    </source>
</evidence>
<accession>A0A8B6G7A3</accession>
<dbReference type="EC" id="3.6.4.-" evidence="8"/>
<dbReference type="InterPro" id="IPR027417">
    <property type="entry name" value="P-loop_NTPase"/>
</dbReference>
<feature type="compositionally biased region" description="Basic residues" evidence="5">
    <location>
        <begin position="461"/>
        <end position="473"/>
    </location>
</feature>
<dbReference type="Gene3D" id="3.40.50.300">
    <property type="entry name" value="P-loop containing nucleotide triphosphate hydrolases"/>
    <property type="match status" value="2"/>
</dbReference>
<dbReference type="FunFam" id="3.40.50.300:FF:000326">
    <property type="entry name" value="P-loop containing nucleoside triphosphate hydrolase"/>
    <property type="match status" value="1"/>
</dbReference>
<organism evidence="8 9">
    <name type="scientific">Mytilus galloprovincialis</name>
    <name type="common">Mediterranean mussel</name>
    <dbReference type="NCBI Taxonomy" id="29158"/>
    <lineage>
        <taxon>Eukaryota</taxon>
        <taxon>Metazoa</taxon>
        <taxon>Spiralia</taxon>
        <taxon>Lophotrochozoa</taxon>
        <taxon>Mollusca</taxon>
        <taxon>Bivalvia</taxon>
        <taxon>Autobranchia</taxon>
        <taxon>Pteriomorphia</taxon>
        <taxon>Mytilida</taxon>
        <taxon>Mytiloidea</taxon>
        <taxon>Mytilidae</taxon>
        <taxon>Mytilinae</taxon>
        <taxon>Mytilus</taxon>
    </lineage>
</organism>
<dbReference type="Pfam" id="PF13086">
    <property type="entry name" value="AAA_11"/>
    <property type="match status" value="1"/>
</dbReference>
<dbReference type="InterPro" id="IPR045055">
    <property type="entry name" value="DNA2/NAM7-like"/>
</dbReference>
<dbReference type="EMBL" id="UYJE01007969">
    <property type="protein sequence ID" value="VDI59668.1"/>
    <property type="molecule type" value="Genomic_DNA"/>
</dbReference>
<dbReference type="InterPro" id="IPR041677">
    <property type="entry name" value="DNA2/NAM7_AAA_11"/>
</dbReference>
<sequence>MVLRVHRQQKLAIETALKETVCCITGPPGTGKTTVACSIIEKLVRLERYKHLLIIAETNLAIDNIARTLRNKEFIVRVGTQEGIARDLYEISLEGQVNRIATMDERSMIIKDKTGKEQRNTELYLEVLEKSTVIPRNLCFCCDRLLAKLRFDFVLVDEASVTKETTLLCSIVHGCKHLVMIGDSMQLSPFVIQSHGYITEESRDLPDVSYLSNTLFHRLNRCNGVPCITLDTQYRMHPELLKFPSLEFYDNQLLSHESVKCFPHFVFKWPDWTKPICFINSTGYEKSIGSSYNNDDEAIVVNNVIETLLRVSDKDVDGFSKIYEGRIEALSIKQITILTFYQGQVKCIKDKLKARGVRVNTVDGYQGCENDVIVVSTVRSNKQGTLGFSNDRSRLNVLFTRARFGLIVVGNSETLKKSEIWTRWFHTYNAPIISSQEFSMVSVTQPEFTRKYEKPHTKSVSGKKTKQKIHFRH</sequence>
<evidence type="ECO:0000256" key="4">
    <source>
        <dbReference type="ARBA" id="ARBA00022840"/>
    </source>
</evidence>
<dbReference type="PANTHER" id="PTHR10887:SF495">
    <property type="entry name" value="HELICASE SENATAXIN ISOFORM X1-RELATED"/>
    <property type="match status" value="1"/>
</dbReference>
<keyword evidence="9" id="KW-1185">Reference proteome</keyword>
<dbReference type="Proteomes" id="UP000596742">
    <property type="component" value="Unassembled WGS sequence"/>
</dbReference>
<dbReference type="SUPFAM" id="SSF52540">
    <property type="entry name" value="P-loop containing nucleoside triphosphate hydrolases"/>
    <property type="match status" value="1"/>
</dbReference>
<dbReference type="Pfam" id="PF13087">
    <property type="entry name" value="AAA_12"/>
    <property type="match status" value="1"/>
</dbReference>
<feature type="region of interest" description="Disordered" evidence="5">
    <location>
        <begin position="452"/>
        <end position="473"/>
    </location>
</feature>
<name>A0A8B6G7A3_MYTGA</name>
<dbReference type="AlphaFoldDB" id="A0A8B6G7A3"/>
<dbReference type="CDD" id="cd18808">
    <property type="entry name" value="SF1_C_Upf1"/>
    <property type="match status" value="1"/>
</dbReference>
<evidence type="ECO:0000313" key="9">
    <source>
        <dbReference type="Proteomes" id="UP000596742"/>
    </source>
</evidence>
<comment type="caution">
    <text evidence="8">The sequence shown here is derived from an EMBL/GenBank/DDBJ whole genome shotgun (WGS) entry which is preliminary data.</text>
</comment>
<dbReference type="GO" id="GO:0004386">
    <property type="term" value="F:helicase activity"/>
    <property type="evidence" value="ECO:0007669"/>
    <property type="project" value="UniProtKB-KW"/>
</dbReference>
<feature type="domain" description="DNA2/NAM7 helicase-like C-terminal" evidence="7">
    <location>
        <begin position="211"/>
        <end position="412"/>
    </location>
</feature>
<keyword evidence="1" id="KW-0547">Nucleotide-binding</keyword>
<evidence type="ECO:0000256" key="2">
    <source>
        <dbReference type="ARBA" id="ARBA00022801"/>
    </source>
</evidence>
<dbReference type="OrthoDB" id="6513042at2759"/>